<gene>
    <name evidence="1" type="ORF">SAC12_054</name>
</gene>
<organism evidence="1 2">
    <name type="scientific">Lactobacillus phage SA-C12</name>
    <dbReference type="NCBI Taxonomy" id="1755697"/>
    <lineage>
        <taxon>Viruses</taxon>
        <taxon>Duplodnaviria</taxon>
        <taxon>Heunggongvirae</taxon>
        <taxon>Uroviricota</taxon>
        <taxon>Caudoviricetes</taxon>
        <taxon>Tybeckvirinae</taxon>
        <taxon>Lenusvirus</taxon>
        <taxon>Lenusvirus SAC12</taxon>
    </lineage>
</organism>
<sequence length="43" mass="4583">MISADIHRAGLKIHEGIAVFAFGSACFTFTHSINPISPPNKGE</sequence>
<reference evidence="1 2" key="1">
    <citation type="submission" date="2015-11" db="EMBL/GenBank/DDBJ databases">
        <title>Lactobacillus brevis bacteriophage SA-C12: a mosaic Myoviridae member.</title>
        <authorList>
            <person name="Mahony J."/>
        </authorList>
    </citation>
    <scope>NUCLEOTIDE SEQUENCE [LARGE SCALE GENOMIC DNA]</scope>
</reference>
<evidence type="ECO:0000313" key="1">
    <source>
        <dbReference type="EMBL" id="ALY06875.1"/>
    </source>
</evidence>
<protein>
    <submittedName>
        <fullName evidence="1">Uncharacterized protein</fullName>
    </submittedName>
</protein>
<dbReference type="EMBL" id="KU052488">
    <property type="protein sequence ID" value="ALY06875.1"/>
    <property type="molecule type" value="Genomic_DNA"/>
</dbReference>
<evidence type="ECO:0000313" key="2">
    <source>
        <dbReference type="Proteomes" id="UP000223158"/>
    </source>
</evidence>
<proteinExistence type="predicted"/>
<accession>A0A1I9KK83</accession>
<dbReference type="Proteomes" id="UP000223158">
    <property type="component" value="Segment"/>
</dbReference>
<name>A0A1I9KK83_9CAUD</name>
<keyword evidence="2" id="KW-1185">Reference proteome</keyword>